<dbReference type="PANTHER" id="PTHR35340">
    <property type="entry name" value="PQQ ENZYME REPEAT PROTEIN-RELATED"/>
    <property type="match status" value="1"/>
</dbReference>
<dbReference type="EMBL" id="UINC01047275">
    <property type="protein sequence ID" value="SVB56351.1"/>
    <property type="molecule type" value="Genomic_DNA"/>
</dbReference>
<proteinExistence type="predicted"/>
<name>A0A382F2K2_9ZZZZ</name>
<reference evidence="1" key="1">
    <citation type="submission" date="2018-05" db="EMBL/GenBank/DDBJ databases">
        <authorList>
            <person name="Lanie J.A."/>
            <person name="Ng W.-L."/>
            <person name="Kazmierczak K.M."/>
            <person name="Andrzejewski T.M."/>
            <person name="Davidsen T.M."/>
            <person name="Wayne K.J."/>
            <person name="Tettelin H."/>
            <person name="Glass J.I."/>
            <person name="Rusch D."/>
            <person name="Podicherti R."/>
            <person name="Tsui H.-C.T."/>
            <person name="Winkler M.E."/>
        </authorList>
    </citation>
    <scope>NUCLEOTIDE SEQUENCE</scope>
</reference>
<sequence>LVVTETGHPLMVDIDVAALVEDGGPIELTVSELGSVTTAPNSRTMSVLSEGGKVRLRGLRAETTYEVTTTGTARYRGEFTTGPLPDGLPPITTELLDPAATAPGHTLFNLLDLREELGDDDDLDPLRPAGWLLIADEAGEIVWYHNQDHSIGDARFLEDGTILFEYNDTGGRRINLDGDLLDEWAGSIITGRFLVDAQGRQVIGDTPIVVNTDAMHHEQHRLPDGTHVTLSAELRVLDGFDTPQCDEDPATFDGSYHLIGDVIVIFDPATGKVLNEFSIFDYFDPRDDPANYNLCGLFFDWVFPNWLYKGVDPLARDWTHANAVEVDEASNALIVSIRHLDALLALRWTDDAEGPAGEALWQSGRLGDLTLTNGSWHRYQHAPEVQDDGTILVYDNGNHRPGFGTSENPYFSRVVLYSIDGDAKTAEQLWEFRSSLNGQPAFAGFVGDADRLANGNVLITDGGLNGDIDGVTSAQIVEVVPFGSDGGDIVWRLTVEGGAGWVVYRSERLAGVFD</sequence>
<dbReference type="AlphaFoldDB" id="A0A382F2K2"/>
<organism evidence="1">
    <name type="scientific">marine metagenome</name>
    <dbReference type="NCBI Taxonomy" id="408172"/>
    <lineage>
        <taxon>unclassified sequences</taxon>
        <taxon>metagenomes</taxon>
        <taxon>ecological metagenomes</taxon>
    </lineage>
</organism>
<dbReference type="Pfam" id="PF05935">
    <property type="entry name" value="Arylsulfotrans"/>
    <property type="match status" value="1"/>
</dbReference>
<dbReference type="GO" id="GO:0004062">
    <property type="term" value="F:aryl sulfotransferase activity"/>
    <property type="evidence" value="ECO:0007669"/>
    <property type="project" value="InterPro"/>
</dbReference>
<accession>A0A382F2K2</accession>
<dbReference type="InterPro" id="IPR010262">
    <property type="entry name" value="Arylsulfotransferase_bact"/>
</dbReference>
<dbReference type="PANTHER" id="PTHR35340:SF5">
    <property type="entry name" value="ASST-DOMAIN-CONTAINING PROTEIN"/>
    <property type="match status" value="1"/>
</dbReference>
<feature type="non-terminal residue" evidence="1">
    <location>
        <position position="1"/>
    </location>
</feature>
<protein>
    <recommendedName>
        <fullName evidence="2">Arylsulfotransferase N-terminal domain-containing protein</fullName>
    </recommendedName>
</protein>
<evidence type="ECO:0000313" key="1">
    <source>
        <dbReference type="EMBL" id="SVB56351.1"/>
    </source>
</evidence>
<gene>
    <name evidence="1" type="ORF">METZ01_LOCUS209205</name>
</gene>
<evidence type="ECO:0008006" key="2">
    <source>
        <dbReference type="Google" id="ProtNLM"/>
    </source>
</evidence>
<dbReference type="InterPro" id="IPR053143">
    <property type="entry name" value="Arylsulfate_ST"/>
</dbReference>